<dbReference type="Pfam" id="PF24883">
    <property type="entry name" value="NPHP3_N"/>
    <property type="match status" value="1"/>
</dbReference>
<dbReference type="InterPro" id="IPR007111">
    <property type="entry name" value="NACHT_NTPase"/>
</dbReference>
<keyword evidence="1" id="KW-0677">Repeat</keyword>
<keyword evidence="2" id="KW-0040">ANK repeat</keyword>
<reference evidence="5" key="1">
    <citation type="submission" date="2023-06" db="EMBL/GenBank/DDBJ databases">
        <title>Conoideocrella luteorostrata (Hypocreales: Clavicipitaceae), a potential biocontrol fungus for elongate hemlock scale in United States Christmas tree production areas.</title>
        <authorList>
            <person name="Barrett H."/>
            <person name="Lovett B."/>
            <person name="Macias A.M."/>
            <person name="Stajich J.E."/>
            <person name="Kasson M.T."/>
        </authorList>
    </citation>
    <scope>NUCLEOTIDE SEQUENCE</scope>
    <source>
        <strain evidence="5">ARSEF 14590</strain>
    </source>
</reference>
<comment type="caution">
    <text evidence="5">The sequence shown here is derived from an EMBL/GenBank/DDBJ whole genome shotgun (WGS) entry which is preliminary data.</text>
</comment>
<dbReference type="InterPro" id="IPR029058">
    <property type="entry name" value="AB_hydrolase_fold"/>
</dbReference>
<dbReference type="SUPFAM" id="SSF48403">
    <property type="entry name" value="Ankyrin repeat"/>
    <property type="match status" value="2"/>
</dbReference>
<dbReference type="InterPro" id="IPR055530">
    <property type="entry name" value="DUF7104"/>
</dbReference>
<name>A0AAJ0FSM9_9HYPO</name>
<evidence type="ECO:0000259" key="4">
    <source>
        <dbReference type="PROSITE" id="PS50837"/>
    </source>
</evidence>
<dbReference type="InterPro" id="IPR056884">
    <property type="entry name" value="NPHP3-like_N"/>
</dbReference>
<evidence type="ECO:0000313" key="6">
    <source>
        <dbReference type="Proteomes" id="UP001251528"/>
    </source>
</evidence>
<dbReference type="SUPFAM" id="SSF53474">
    <property type="entry name" value="alpha/beta-Hydrolases"/>
    <property type="match status" value="1"/>
</dbReference>
<protein>
    <recommendedName>
        <fullName evidence="4">NACHT domain-containing protein</fullName>
    </recommendedName>
</protein>
<proteinExistence type="predicted"/>
<evidence type="ECO:0000256" key="3">
    <source>
        <dbReference type="SAM" id="MobiDB-lite"/>
    </source>
</evidence>
<gene>
    <name evidence="5" type="ORF">QQS21_006786</name>
</gene>
<dbReference type="EMBL" id="JASWJB010000130">
    <property type="protein sequence ID" value="KAK2595511.1"/>
    <property type="molecule type" value="Genomic_DNA"/>
</dbReference>
<organism evidence="5 6">
    <name type="scientific">Conoideocrella luteorostrata</name>
    <dbReference type="NCBI Taxonomy" id="1105319"/>
    <lineage>
        <taxon>Eukaryota</taxon>
        <taxon>Fungi</taxon>
        <taxon>Dikarya</taxon>
        <taxon>Ascomycota</taxon>
        <taxon>Pezizomycotina</taxon>
        <taxon>Sordariomycetes</taxon>
        <taxon>Hypocreomycetidae</taxon>
        <taxon>Hypocreales</taxon>
        <taxon>Clavicipitaceae</taxon>
        <taxon>Conoideocrella</taxon>
    </lineage>
</organism>
<dbReference type="InterPro" id="IPR027417">
    <property type="entry name" value="P-loop_NTPase"/>
</dbReference>
<accession>A0AAJ0FSM9</accession>
<dbReference type="Pfam" id="PF23397">
    <property type="entry name" value="DUF7104"/>
    <property type="match status" value="20"/>
</dbReference>
<dbReference type="PANTHER" id="PTHR10039">
    <property type="entry name" value="AMELOGENIN"/>
    <property type="match status" value="1"/>
</dbReference>
<feature type="repeat" description="ANK" evidence="2">
    <location>
        <begin position="946"/>
        <end position="978"/>
    </location>
</feature>
<evidence type="ECO:0000256" key="1">
    <source>
        <dbReference type="ARBA" id="ARBA00022737"/>
    </source>
</evidence>
<sequence length="1587" mass="175549">MGADFDVTHPGMTACFVILTFAATYYWSNKKSNVREAEPGTTLGDYPSSRGDHADPALSVKPTKDYITCRIRGVPLDWNEDDLGKCIGTDAHVKSLATEIDGRSRTGTATFPKDYPRRIPIDASLGKYLTVDGDFLGITILYTPDCPKIDVIAVSGLGGHAFGSFKERDGDYMWLLDSLPYDLVDSKTELPMARIMIYGYNSQVVASHSMQELEDISISFRDSILNLAASSRPTILIGHSLGGLVLKKALVSLLSSTPKNRTEYECLARAVRGIVFLGVPHDGMDIDALRRVVGGNLNYSLIESLGSKNSTVLTDLRRDFNKLLDLHTKVETFCFYETEDSPTLQQDQSGRPAMDGPRAILVTKASATHCRATEYDSQHQSAIARSHSEMVKFRRHDHEYAKVKAKLQLIAQRVLVAEETLSPEAKACIADLYVTDPHEDKEKLKNKKGDRAAGTCEWILGTEILTAWLGADQEGLSDNQTHSNVLWLHGNPGTGKSMLAIFLTDALLSKFSATNHKTLAYFFCDSAFDTQNTATSVVRGLLLQLIQLHPTLVRYILPKYNERKARLFESFEALWTLFISAAVDTDTGCKYCIIDALDECDYESRQTLLKQLQRTFLKESAPKNIRILITSRPRPDIRNQLIEFASADLASFPGLKNDIDRFIDEKVAKLPGYADKTKGQVAKILGDKAGGTFLWVGIACDELVKLPSRKAISHLMAMPKGLRSLYKRLLDDALEHETTHDEIQRILSFVAVSLRPFSLLELSEACQIHSDEKDTEARIQFLRDCIDSCRLMVIVQDEKVLLLHQSIKDYLLETTERTKFRELEAHADLAYRCVDYLIEHIDDKKHTQDYLLDYATNEWANHARLAQRSFKVKPLQAEFFKVDSLRRESWLASIRRSEPFYSKTPEQFSILHVAAKWGIPALVEHVFDSLNRFNKPEELMHVMDSSGAMPLEHAAKNKHSSVMRVLLDLGAVIDLSVMLAAAGNEHNGMESMTLLLKNRGDQIKIPDKVVEAVARNPSSGKEVMALLLQQRGDQVNITDKAVEAAARNPSSGKEVMALLLQQRGDQVNITDKVVEAAAENPRSGKEVMALLLQQRGDQVNITDRVVKAAARNPWSGKELIALLLQQRGDQVNITDKVVEAAAWNPWSGKEVMALLLQQRGDQVNITDKVVEAAAWNPSSGKEVMALLLQQRGDQVNITDKVLKAAAWNPWSGKEVIDLLLQQRGDQVNITDEVVEAAAGNIGGKEVIDLLLQQRGDQVNITDKVVEAAAGNRDSGKEVIDLLLQQRGDQVNITDKVVEAAAGNIGGKEVIDLLLQQRGDQVHITDKVVEAAAGNSRGKEVMALLLQQRGDQVNITDKVVEAAAGNSRGKEVMALLLQQRGDQVNITDEVVEAAAGNRDSGKEVMALLLQQRGDQVNITDKVMEAAAGNRESGKEIIALLLKQRGDQVHITDKVVEAAAGNWEGKEIMALLLEQRGDQINITDKVVEAAAGNWKSSEEIMALLLQQRGDQVHITDKVVEAAAGNWKSGDEIMALLLQHRGDQVNITDKVVEAAAGNWKSGDEIMALILQHRGDQVNITDMVLKATAGY</sequence>
<dbReference type="InterPro" id="IPR036770">
    <property type="entry name" value="Ankyrin_rpt-contain_sf"/>
</dbReference>
<dbReference type="Gene3D" id="3.40.50.300">
    <property type="entry name" value="P-loop containing nucleotide triphosphate hydrolases"/>
    <property type="match status" value="1"/>
</dbReference>
<dbReference type="Gene3D" id="1.25.40.20">
    <property type="entry name" value="Ankyrin repeat-containing domain"/>
    <property type="match status" value="1"/>
</dbReference>
<dbReference type="SUPFAM" id="SSF52540">
    <property type="entry name" value="P-loop containing nucleoside triphosphate hydrolases"/>
    <property type="match status" value="1"/>
</dbReference>
<dbReference type="Gene3D" id="3.40.50.1820">
    <property type="entry name" value="alpha/beta hydrolase"/>
    <property type="match status" value="1"/>
</dbReference>
<dbReference type="InterPro" id="IPR002110">
    <property type="entry name" value="Ankyrin_rpt"/>
</dbReference>
<dbReference type="PROSITE" id="PS50837">
    <property type="entry name" value="NACHT"/>
    <property type="match status" value="1"/>
</dbReference>
<dbReference type="Gene3D" id="1.20.5.340">
    <property type="match status" value="10"/>
</dbReference>
<feature type="region of interest" description="Disordered" evidence="3">
    <location>
        <begin position="36"/>
        <end position="57"/>
    </location>
</feature>
<evidence type="ECO:0000313" key="5">
    <source>
        <dbReference type="EMBL" id="KAK2595511.1"/>
    </source>
</evidence>
<keyword evidence="6" id="KW-1185">Reference proteome</keyword>
<dbReference type="Proteomes" id="UP001251528">
    <property type="component" value="Unassembled WGS sequence"/>
</dbReference>
<evidence type="ECO:0000256" key="2">
    <source>
        <dbReference type="PROSITE-ProRule" id="PRU00023"/>
    </source>
</evidence>
<dbReference type="PROSITE" id="PS50297">
    <property type="entry name" value="ANK_REP_REGION"/>
    <property type="match status" value="1"/>
</dbReference>
<dbReference type="PROSITE" id="PS50088">
    <property type="entry name" value="ANK_REPEAT"/>
    <property type="match status" value="1"/>
</dbReference>
<dbReference type="PANTHER" id="PTHR10039:SF14">
    <property type="entry name" value="NACHT DOMAIN-CONTAINING PROTEIN"/>
    <property type="match status" value="1"/>
</dbReference>
<feature type="domain" description="NACHT" evidence="4">
    <location>
        <begin position="484"/>
        <end position="633"/>
    </location>
</feature>